<evidence type="ECO:0000256" key="3">
    <source>
        <dbReference type="ARBA" id="ARBA00023125"/>
    </source>
</evidence>
<dbReference type="SUPFAM" id="SSF46785">
    <property type="entry name" value="Winged helix' DNA-binding domain"/>
    <property type="match status" value="1"/>
</dbReference>
<dbReference type="Proteomes" id="UP001600165">
    <property type="component" value="Unassembled WGS sequence"/>
</dbReference>
<gene>
    <name evidence="5" type="ORF">ACFVKH_18050</name>
</gene>
<reference evidence="5 6" key="1">
    <citation type="submission" date="2024-10" db="EMBL/GenBank/DDBJ databases">
        <authorList>
            <person name="Ratan Roy A."/>
            <person name="Morales Sandoval P.H."/>
            <person name="De Los Santos Villalobos S."/>
            <person name="Chakraborty S."/>
            <person name="Mukherjee J."/>
        </authorList>
    </citation>
    <scope>NUCLEOTIDE SEQUENCE [LARGE SCALE GENOMIC DNA]</scope>
    <source>
        <strain evidence="5 6">S1</strain>
    </source>
</reference>
<accession>A0ABW6IKS3</accession>
<evidence type="ECO:0000313" key="5">
    <source>
        <dbReference type="EMBL" id="MFE4108190.1"/>
    </source>
</evidence>
<proteinExistence type="inferred from homology"/>
<keyword evidence="2" id="KW-0805">Transcription regulation</keyword>
<evidence type="ECO:0000313" key="6">
    <source>
        <dbReference type="Proteomes" id="UP001600165"/>
    </source>
</evidence>
<dbReference type="InterPro" id="IPR005650">
    <property type="entry name" value="BlaI_family"/>
</dbReference>
<keyword evidence="4" id="KW-0804">Transcription</keyword>
<sequence>MAPLPSRQPKRLSLGSLETEILEILWQRGQATAREIHEQILADPDRELACASVTTVLNRLTEKGWLARQRQQRSFVWQPLISQQEATALQAHHQLKAFLAVGNPDIVAAFADELDATSINQLEAIMQRLKTARRHREGR</sequence>
<evidence type="ECO:0000256" key="4">
    <source>
        <dbReference type="ARBA" id="ARBA00023163"/>
    </source>
</evidence>
<protein>
    <submittedName>
        <fullName evidence="5">BlaI/MecI/CopY family transcriptional regulator</fullName>
    </submittedName>
</protein>
<evidence type="ECO:0000256" key="1">
    <source>
        <dbReference type="ARBA" id="ARBA00011046"/>
    </source>
</evidence>
<evidence type="ECO:0000256" key="2">
    <source>
        <dbReference type="ARBA" id="ARBA00023015"/>
    </source>
</evidence>
<dbReference type="PIRSF" id="PIRSF019455">
    <property type="entry name" value="CopR_AtkY"/>
    <property type="match status" value="1"/>
</dbReference>
<comment type="similarity">
    <text evidence="1">Belongs to the BlaI transcriptional regulatory family.</text>
</comment>
<dbReference type="Gene3D" id="1.10.10.10">
    <property type="entry name" value="Winged helix-like DNA-binding domain superfamily/Winged helix DNA-binding domain"/>
    <property type="match status" value="1"/>
</dbReference>
<dbReference type="EMBL" id="JBHZOL010000101">
    <property type="protein sequence ID" value="MFE4108190.1"/>
    <property type="molecule type" value="Genomic_DNA"/>
</dbReference>
<keyword evidence="6" id="KW-1185">Reference proteome</keyword>
<dbReference type="RefSeq" id="WP_377967667.1">
    <property type="nucleotide sequence ID" value="NZ_JBHZOL010000101.1"/>
</dbReference>
<organism evidence="5 6">
    <name type="scientific">Almyronema epifaneia S1</name>
    <dbReference type="NCBI Taxonomy" id="2991925"/>
    <lineage>
        <taxon>Bacteria</taxon>
        <taxon>Bacillati</taxon>
        <taxon>Cyanobacteriota</taxon>
        <taxon>Cyanophyceae</taxon>
        <taxon>Nodosilineales</taxon>
        <taxon>Nodosilineaceae</taxon>
        <taxon>Almyronema</taxon>
        <taxon>Almyronema epifaneia</taxon>
    </lineage>
</organism>
<dbReference type="Pfam" id="PF03965">
    <property type="entry name" value="Penicillinase_R"/>
    <property type="match status" value="1"/>
</dbReference>
<dbReference type="InterPro" id="IPR036388">
    <property type="entry name" value="WH-like_DNA-bd_sf"/>
</dbReference>
<comment type="caution">
    <text evidence="5">The sequence shown here is derived from an EMBL/GenBank/DDBJ whole genome shotgun (WGS) entry which is preliminary data.</text>
</comment>
<dbReference type="InterPro" id="IPR036390">
    <property type="entry name" value="WH_DNA-bd_sf"/>
</dbReference>
<keyword evidence="3" id="KW-0238">DNA-binding</keyword>
<name>A0ABW6IKS3_9CYAN</name>